<proteinExistence type="predicted"/>
<dbReference type="Proteomes" id="UP000887580">
    <property type="component" value="Unplaced"/>
</dbReference>
<accession>A0AC35F2J1</accession>
<dbReference type="WBParaSite" id="PS1159_v2.g13128.t1">
    <property type="protein sequence ID" value="PS1159_v2.g13128.t1"/>
    <property type="gene ID" value="PS1159_v2.g13128"/>
</dbReference>
<reference evidence="2" key="1">
    <citation type="submission" date="2022-11" db="UniProtKB">
        <authorList>
            <consortium name="WormBaseParasite"/>
        </authorList>
    </citation>
    <scope>IDENTIFICATION</scope>
</reference>
<evidence type="ECO:0000313" key="2">
    <source>
        <dbReference type="WBParaSite" id="PS1159_v2.g13128.t1"/>
    </source>
</evidence>
<sequence length="865" mass="95908">MKFLISLIILITFITYVYSTSCTPIYVRWPRVRLNLNPAVDGAIPFGVCKKGCSNDEDPLKSSSTSSSQQCSAFNHRNSPHPFSHQCQIFPRENVQHIDGYIEADDRYSFYWKYCVKTEKKCTGDFAFTFLSDRYMAPREVTRVIHSRTLEDCLAECLNAKDILCRSASFNRTDGGCHLSQQNQLSKPALIKLNNNPNYRIDYYENNCYNIAESFEFDYKCQKDGIKVTVNSKFPYTGALYGLYDFFTCRVEPKELTHFEYLFPYPTSSRNCSDSIRFKGNDMILEVVLSTDGVEPLYFITPDDLTYQARCPIQEVSTPELEARNEDSFESEAERLAADMLTEQERTSMQNLIKMLSAVEVKSHALEGENLDSIGPLAPGHAPELWNLEGSAKPSEKFFSGPFPLNGIATTQKTFVSKTTTIAPLHTLKPVTKDVFMLPLTQPTTKNTKFESTTTTTYPIKKTTTDELVPILLSQNSSTKETKIQAQLNPLDTSLTKDNSQFRFNTRISFPTKDKIALSSGNKPAAATDSTTTVTEINFTTPSTTAASTTPSTTTTPFATTTIIPTTTTAPATTTTVAITTPQTTTTTVASTTISSTTTTRLPEPSSPPKTFIDPVKHNHSDGGMPPSTSSSGGHPPGSNRPGLSPSGKPTQPIIFDIFHNGQPTEAVVVGNKITLSFTPYYAIPPSYMHITGCQVEPVGSPFEWEREPLPIVKEGCQADNVGLVCPPQKTDYGIRVTVEAFRYQSTMQVEYTCLVRVCPFAVCSKTTCPSVDGCPRDDLISRSFGLRAKRQSVSLEQMQKMFAANPSLYEKLLPSLNTGKMSQSLSQQLLTLSGDHKVSKRLVVLNSDEELQYYVRTGAVPDKR</sequence>
<protein>
    <submittedName>
        <fullName evidence="2">Uncharacterized protein</fullName>
    </submittedName>
</protein>
<organism evidence="1 2">
    <name type="scientific">Panagrolaimus sp. PS1159</name>
    <dbReference type="NCBI Taxonomy" id="55785"/>
    <lineage>
        <taxon>Eukaryota</taxon>
        <taxon>Metazoa</taxon>
        <taxon>Ecdysozoa</taxon>
        <taxon>Nematoda</taxon>
        <taxon>Chromadorea</taxon>
        <taxon>Rhabditida</taxon>
        <taxon>Tylenchina</taxon>
        <taxon>Panagrolaimomorpha</taxon>
        <taxon>Panagrolaimoidea</taxon>
        <taxon>Panagrolaimidae</taxon>
        <taxon>Panagrolaimus</taxon>
    </lineage>
</organism>
<evidence type="ECO:0000313" key="1">
    <source>
        <dbReference type="Proteomes" id="UP000887580"/>
    </source>
</evidence>
<name>A0AC35F2J1_9BILA</name>